<keyword evidence="2" id="KW-0732">Signal</keyword>
<protein>
    <submittedName>
        <fullName evidence="3">NodT family efflux transporter outer membrane factor (OMF) lipoprotein</fullName>
    </submittedName>
</protein>
<dbReference type="Gene3D" id="1.20.1600.10">
    <property type="entry name" value="Outer membrane efflux proteins (OEP)"/>
    <property type="match status" value="1"/>
</dbReference>
<organism evidence="3 4">
    <name type="scientific">Variovorax guangxiensis</name>
    <dbReference type="NCBI Taxonomy" id="1775474"/>
    <lineage>
        <taxon>Bacteria</taxon>
        <taxon>Pseudomonadati</taxon>
        <taxon>Pseudomonadota</taxon>
        <taxon>Betaproteobacteria</taxon>
        <taxon>Burkholderiales</taxon>
        <taxon>Comamonadaceae</taxon>
        <taxon>Variovorax</taxon>
    </lineage>
</organism>
<dbReference type="NCBIfam" id="TIGR01845">
    <property type="entry name" value="outer_NodT"/>
    <property type="match status" value="1"/>
</dbReference>
<feature type="chain" id="PRO_5033091445" evidence="2">
    <location>
        <begin position="21"/>
        <end position="474"/>
    </location>
</feature>
<keyword evidence="2" id="KW-0472">Membrane</keyword>
<sequence>MTAAAAVSILWVLAGCAAPARTPYQQPTVPLPAHFEHSDIAAGVPRSEVWWRSFDDPQLNGWIDLALQRNPDLAIAGFRARRASLEAQLAGNALRPVWDGALSSSASRALSGENRRTNETVNAQIGVRWEIDLFDRLGAQRDATGFEARASAQDREAIALSLAAAVANLYWQIGFANERIASARQSLAYSHRTRELIDAQYRAGSVSRLELREAEQSVAEQQALLSQLVQTSNELRQALMVLFDGSLPPGPEPLHLPDAMPAPVGAGLPAELLGRRPDLRAAEFRLRASLASLDATAARFYPTFSLTGNLGTSSASLLQVLRNPVSTLGSEMALPFLNVRGMQLSNAVARARHEEAILGFRKSLYAALAEVERALSARTQLSLQALARRRARDEATESEMLYEVRYRKGQVALRAWLDAQERRRVAEVAHASVRLALLQNHMTLNQVLGGAVPPMDKIGEMPSDGGLNRVTRSP</sequence>
<evidence type="ECO:0000256" key="2">
    <source>
        <dbReference type="RuleBase" id="RU362097"/>
    </source>
</evidence>
<evidence type="ECO:0000313" key="3">
    <source>
        <dbReference type="EMBL" id="MBB4225630.1"/>
    </source>
</evidence>
<comment type="subcellular location">
    <subcellularLocation>
        <location evidence="2">Cell membrane</location>
        <topology evidence="2">Lipid-anchor</topology>
    </subcellularLocation>
</comment>
<gene>
    <name evidence="3" type="ORF">GGD71_006443</name>
</gene>
<keyword evidence="2" id="KW-1134">Transmembrane beta strand</keyword>
<dbReference type="AlphaFoldDB" id="A0A840G1F9"/>
<keyword evidence="2 3" id="KW-0449">Lipoprotein</keyword>
<dbReference type="EMBL" id="JACIFZ010000013">
    <property type="protein sequence ID" value="MBB4225630.1"/>
    <property type="molecule type" value="Genomic_DNA"/>
</dbReference>
<keyword evidence="2" id="KW-0564">Palmitate</keyword>
<dbReference type="PANTHER" id="PTHR30203">
    <property type="entry name" value="OUTER MEMBRANE CATION EFFLUX PROTEIN"/>
    <property type="match status" value="1"/>
</dbReference>
<dbReference type="GO" id="GO:0015562">
    <property type="term" value="F:efflux transmembrane transporter activity"/>
    <property type="evidence" value="ECO:0007669"/>
    <property type="project" value="InterPro"/>
</dbReference>
<keyword evidence="2" id="KW-0812">Transmembrane</keyword>
<evidence type="ECO:0000256" key="1">
    <source>
        <dbReference type="ARBA" id="ARBA00007613"/>
    </source>
</evidence>
<reference evidence="3 4" key="1">
    <citation type="submission" date="2020-08" db="EMBL/GenBank/DDBJ databases">
        <title>Genomic Encyclopedia of Type Strains, Phase IV (KMG-V): Genome sequencing to study the core and pangenomes of soil and plant-associated prokaryotes.</title>
        <authorList>
            <person name="Whitman W."/>
        </authorList>
    </citation>
    <scope>NUCLEOTIDE SEQUENCE [LARGE SCALE GENOMIC DNA]</scope>
    <source>
        <strain evidence="3 4">34/80</strain>
    </source>
</reference>
<dbReference type="Gene3D" id="2.20.200.10">
    <property type="entry name" value="Outer membrane efflux proteins (OEP)"/>
    <property type="match status" value="1"/>
</dbReference>
<dbReference type="SUPFAM" id="SSF56954">
    <property type="entry name" value="Outer membrane efflux proteins (OEP)"/>
    <property type="match status" value="1"/>
</dbReference>
<dbReference type="GO" id="GO:0005886">
    <property type="term" value="C:plasma membrane"/>
    <property type="evidence" value="ECO:0007669"/>
    <property type="project" value="UniProtKB-SubCell"/>
</dbReference>
<dbReference type="Pfam" id="PF02321">
    <property type="entry name" value="OEP"/>
    <property type="match status" value="2"/>
</dbReference>
<dbReference type="PANTHER" id="PTHR30203:SF32">
    <property type="entry name" value="CATION EFFLUX SYSTEM PROTEIN CUSC"/>
    <property type="match status" value="1"/>
</dbReference>
<dbReference type="RefSeq" id="WP_184642361.1">
    <property type="nucleotide sequence ID" value="NZ_JACIFZ010000013.1"/>
</dbReference>
<accession>A0A840G1F9</accession>
<comment type="caution">
    <text evidence="3">The sequence shown here is derived from an EMBL/GenBank/DDBJ whole genome shotgun (WGS) entry which is preliminary data.</text>
</comment>
<proteinExistence type="inferred from homology"/>
<evidence type="ECO:0000313" key="4">
    <source>
        <dbReference type="Proteomes" id="UP000524450"/>
    </source>
</evidence>
<name>A0A840G1F9_9BURK</name>
<dbReference type="InterPro" id="IPR003423">
    <property type="entry name" value="OMP_efflux"/>
</dbReference>
<comment type="similarity">
    <text evidence="1 2">Belongs to the outer membrane factor (OMF) (TC 1.B.17) family.</text>
</comment>
<dbReference type="Proteomes" id="UP000524450">
    <property type="component" value="Unassembled WGS sequence"/>
</dbReference>
<feature type="signal peptide" evidence="2">
    <location>
        <begin position="1"/>
        <end position="20"/>
    </location>
</feature>
<dbReference type="InterPro" id="IPR010131">
    <property type="entry name" value="MdtP/NodT-like"/>
</dbReference>